<evidence type="ECO:0000313" key="2">
    <source>
        <dbReference type="Proteomes" id="UP000546162"/>
    </source>
</evidence>
<protein>
    <submittedName>
        <fullName evidence="1">Uncharacterized protein</fullName>
    </submittedName>
</protein>
<dbReference type="Proteomes" id="UP000546162">
    <property type="component" value="Unassembled WGS sequence"/>
</dbReference>
<accession>A0A7W7MAI6</accession>
<dbReference type="AlphaFoldDB" id="A0A7W7MAI6"/>
<name>A0A7W7MAI6_9ACTN</name>
<proteinExistence type="predicted"/>
<keyword evidence="2" id="KW-1185">Reference proteome</keyword>
<sequence length="164" mass="18377">MTRRPDHDLQRRLRLASAQLVIERVEPREAVLLACDLLAAGASGGATLELAIQSSSRLHQNDADELLRAMLADWQIASTDLERSAEIVAHDLCRRLLARSLRPEECGHRLLGALAQTGDRAVTDRLLALLDRLEFELGGRADDDLERELRALARIVLDNRERRC</sequence>
<evidence type="ECO:0000313" key="1">
    <source>
        <dbReference type="EMBL" id="MBB4742966.1"/>
    </source>
</evidence>
<organism evidence="1 2">
    <name type="scientific">Actinoplanes octamycinicus</name>
    <dbReference type="NCBI Taxonomy" id="135948"/>
    <lineage>
        <taxon>Bacteria</taxon>
        <taxon>Bacillati</taxon>
        <taxon>Actinomycetota</taxon>
        <taxon>Actinomycetes</taxon>
        <taxon>Micromonosporales</taxon>
        <taxon>Micromonosporaceae</taxon>
        <taxon>Actinoplanes</taxon>
    </lineage>
</organism>
<reference evidence="1 2" key="1">
    <citation type="submission" date="2020-08" db="EMBL/GenBank/DDBJ databases">
        <title>Sequencing the genomes of 1000 actinobacteria strains.</title>
        <authorList>
            <person name="Klenk H.-P."/>
        </authorList>
    </citation>
    <scope>NUCLEOTIDE SEQUENCE [LARGE SCALE GENOMIC DNA]</scope>
    <source>
        <strain evidence="1 2">DSM 45809</strain>
    </source>
</reference>
<dbReference type="EMBL" id="JACHNB010000001">
    <property type="protein sequence ID" value="MBB4742966.1"/>
    <property type="molecule type" value="Genomic_DNA"/>
</dbReference>
<gene>
    <name evidence="1" type="ORF">BJY16_006425</name>
</gene>
<dbReference type="RefSeq" id="WP_185043262.1">
    <property type="nucleotide sequence ID" value="NZ_BAABFG010000005.1"/>
</dbReference>
<comment type="caution">
    <text evidence="1">The sequence shown here is derived from an EMBL/GenBank/DDBJ whole genome shotgun (WGS) entry which is preliminary data.</text>
</comment>